<dbReference type="AlphaFoldDB" id="A0A975F2B6"/>
<accession>A0A975F2B6</accession>
<dbReference type="RefSeq" id="WP_210119735.1">
    <property type="nucleotide sequence ID" value="NZ_CP054142.1"/>
</dbReference>
<gene>
    <name evidence="2" type="ORF">HRQ91_00200</name>
</gene>
<keyword evidence="3" id="KW-1185">Reference proteome</keyword>
<evidence type="ECO:0000313" key="3">
    <source>
        <dbReference type="Proteomes" id="UP000671908"/>
    </source>
</evidence>
<organism evidence="2 3">
    <name type="scientific">Treponema parvum</name>
    <dbReference type="NCBI Taxonomy" id="138851"/>
    <lineage>
        <taxon>Bacteria</taxon>
        <taxon>Pseudomonadati</taxon>
        <taxon>Spirochaetota</taxon>
        <taxon>Spirochaetia</taxon>
        <taxon>Spirochaetales</taxon>
        <taxon>Treponemataceae</taxon>
        <taxon>Treponema</taxon>
    </lineage>
</organism>
<protein>
    <submittedName>
        <fullName evidence="2">Uncharacterized protein</fullName>
    </submittedName>
</protein>
<feature type="signal peptide" evidence="1">
    <location>
        <begin position="1"/>
        <end position="17"/>
    </location>
</feature>
<evidence type="ECO:0000256" key="1">
    <source>
        <dbReference type="SAM" id="SignalP"/>
    </source>
</evidence>
<keyword evidence="1" id="KW-0732">Signal</keyword>
<feature type="chain" id="PRO_5037363483" evidence="1">
    <location>
        <begin position="18"/>
        <end position="123"/>
    </location>
</feature>
<sequence>MKKLLIVFIMCFSVAFAKDYYVSVNYSLQSDDLQILDFVQVTINSKTDKRVTINIVKTLLPFTHMIEKTIVANKKNDKYEFAFVDGFGNQAFGYIKFLQIDLIEFFIDCQKFFDEGKDLARLY</sequence>
<reference evidence="2 3" key="1">
    <citation type="journal article" date="2021" name="Microbiol. Resour. Announc.">
        <title>Complete Genome Sequences of Three Human Oral Treponema parvum Isolates.</title>
        <authorList>
            <person name="Zeng H."/>
            <person name="Watt R.M."/>
        </authorList>
    </citation>
    <scope>NUCLEOTIDE SEQUENCE [LARGE SCALE GENOMIC DNA]</scope>
    <source>
        <strain evidence="2 3">ATCC 700770</strain>
    </source>
</reference>
<proteinExistence type="predicted"/>
<dbReference type="EMBL" id="CP054142">
    <property type="protein sequence ID" value="QTQ13000.1"/>
    <property type="molecule type" value="Genomic_DNA"/>
</dbReference>
<dbReference type="KEGG" id="tpav:HRQ91_00200"/>
<dbReference type="Proteomes" id="UP000671908">
    <property type="component" value="Chromosome"/>
</dbReference>
<evidence type="ECO:0000313" key="2">
    <source>
        <dbReference type="EMBL" id="QTQ13000.1"/>
    </source>
</evidence>
<name>A0A975F2B6_9SPIR</name>